<evidence type="ECO:0000256" key="1">
    <source>
        <dbReference type="SAM" id="Phobius"/>
    </source>
</evidence>
<proteinExistence type="predicted"/>
<evidence type="ECO:0000313" key="3">
    <source>
        <dbReference type="Proteomes" id="UP000484164"/>
    </source>
</evidence>
<feature type="transmembrane region" description="Helical" evidence="1">
    <location>
        <begin position="7"/>
        <end position="26"/>
    </location>
</feature>
<organism evidence="2 3">
    <name type="scientific">Phaeocystidibacter marisrubri</name>
    <dbReference type="NCBI Taxonomy" id="1577780"/>
    <lineage>
        <taxon>Bacteria</taxon>
        <taxon>Pseudomonadati</taxon>
        <taxon>Bacteroidota</taxon>
        <taxon>Flavobacteriia</taxon>
        <taxon>Flavobacteriales</taxon>
        <taxon>Phaeocystidibacteraceae</taxon>
        <taxon>Phaeocystidibacter</taxon>
    </lineage>
</organism>
<dbReference type="Proteomes" id="UP000484164">
    <property type="component" value="Unassembled WGS sequence"/>
</dbReference>
<accession>A0A6L3ZL39</accession>
<keyword evidence="3" id="KW-1185">Reference proteome</keyword>
<dbReference type="OrthoDB" id="1123412at2"/>
<reference evidence="2 3" key="1">
    <citation type="submission" date="2019-10" db="EMBL/GenBank/DDBJ databases">
        <title>Genome sequence of Phaeocystidibacter marisrubri JCM30614 (type strain).</title>
        <authorList>
            <person name="Bowman J.P."/>
        </authorList>
    </citation>
    <scope>NUCLEOTIDE SEQUENCE [LARGE SCALE GENOMIC DNA]</scope>
    <source>
        <strain evidence="2 3">JCM 30614</strain>
    </source>
</reference>
<evidence type="ECO:0000313" key="2">
    <source>
        <dbReference type="EMBL" id="KAB2818195.1"/>
    </source>
</evidence>
<sequence length="61" mass="7003">MTKKYKISLNIALALFALTVGIFKAFDLEDESTWEVVVVLFPFFGSALVFMGNAYWYSRSR</sequence>
<feature type="transmembrane region" description="Helical" evidence="1">
    <location>
        <begin position="38"/>
        <end position="57"/>
    </location>
</feature>
<keyword evidence="1" id="KW-1133">Transmembrane helix</keyword>
<keyword evidence="1" id="KW-0812">Transmembrane</keyword>
<name>A0A6L3ZL39_9FLAO</name>
<keyword evidence="1" id="KW-0472">Membrane</keyword>
<dbReference type="AlphaFoldDB" id="A0A6L3ZL39"/>
<protein>
    <submittedName>
        <fullName evidence="2">Uncharacterized protein</fullName>
    </submittedName>
</protein>
<comment type="caution">
    <text evidence="2">The sequence shown here is derived from an EMBL/GenBank/DDBJ whole genome shotgun (WGS) entry which is preliminary data.</text>
</comment>
<dbReference type="EMBL" id="WBVQ01000001">
    <property type="protein sequence ID" value="KAB2818195.1"/>
    <property type="molecule type" value="Genomic_DNA"/>
</dbReference>
<dbReference type="RefSeq" id="WP_151692883.1">
    <property type="nucleotide sequence ID" value="NZ_BMGX01000002.1"/>
</dbReference>
<gene>
    <name evidence="2" type="ORF">F8C82_07285</name>
</gene>